<dbReference type="InterPro" id="IPR007676">
    <property type="entry name" value="Ribophorin_I"/>
</dbReference>
<comment type="caution">
    <text evidence="12">The sequence shown here is derived from an EMBL/GenBank/DDBJ whole genome shotgun (WGS) entry which is preliminary data.</text>
</comment>
<comment type="subcellular location">
    <subcellularLocation>
        <location evidence="2 11">Endoplasmic reticulum membrane</location>
        <topology evidence="2 11">Single-pass type I membrane protein</topology>
    </subcellularLocation>
</comment>
<keyword evidence="13" id="KW-1185">Reference proteome</keyword>
<feature type="signal peptide" evidence="11">
    <location>
        <begin position="1"/>
        <end position="21"/>
    </location>
</feature>
<evidence type="ECO:0000313" key="13">
    <source>
        <dbReference type="Proteomes" id="UP000494165"/>
    </source>
</evidence>
<organism evidence="12 13">
    <name type="scientific">Cloeon dipterum</name>
    <dbReference type="NCBI Taxonomy" id="197152"/>
    <lineage>
        <taxon>Eukaryota</taxon>
        <taxon>Metazoa</taxon>
        <taxon>Ecdysozoa</taxon>
        <taxon>Arthropoda</taxon>
        <taxon>Hexapoda</taxon>
        <taxon>Insecta</taxon>
        <taxon>Pterygota</taxon>
        <taxon>Palaeoptera</taxon>
        <taxon>Ephemeroptera</taxon>
        <taxon>Pisciforma</taxon>
        <taxon>Baetidae</taxon>
        <taxon>Cloeon</taxon>
    </lineage>
</organism>
<dbReference type="GO" id="GO:0008250">
    <property type="term" value="C:oligosaccharyltransferase complex"/>
    <property type="evidence" value="ECO:0007669"/>
    <property type="project" value="UniProtKB-UniRule"/>
</dbReference>
<protein>
    <recommendedName>
        <fullName evidence="5 11">Dolichyl-diphosphooligosaccharide--protein glycosyltransferase subunit 1</fullName>
    </recommendedName>
</protein>
<evidence type="ECO:0000256" key="8">
    <source>
        <dbReference type="ARBA" id="ARBA00022824"/>
    </source>
</evidence>
<proteinExistence type="inferred from homology"/>
<name>A0A8S1D0G9_9INSE</name>
<evidence type="ECO:0000256" key="5">
    <source>
        <dbReference type="ARBA" id="ARBA00017611"/>
    </source>
</evidence>
<reference evidence="12 13" key="1">
    <citation type="submission" date="2020-04" db="EMBL/GenBank/DDBJ databases">
        <authorList>
            <person name="Alioto T."/>
            <person name="Alioto T."/>
            <person name="Gomez Garrido J."/>
        </authorList>
    </citation>
    <scope>NUCLEOTIDE SEQUENCE [LARGE SCALE GENOMIC DNA]</scope>
</reference>
<evidence type="ECO:0000256" key="4">
    <source>
        <dbReference type="ARBA" id="ARBA00008905"/>
    </source>
</evidence>
<dbReference type="PANTHER" id="PTHR21049">
    <property type="entry name" value="RIBOPHORIN I"/>
    <property type="match status" value="1"/>
</dbReference>
<comment type="subunit">
    <text evidence="11">Component of the oligosaccharyltransferase (OST) complex.</text>
</comment>
<keyword evidence="10 11" id="KW-0472">Membrane</keyword>
<evidence type="ECO:0000256" key="2">
    <source>
        <dbReference type="ARBA" id="ARBA00004115"/>
    </source>
</evidence>
<accession>A0A8S1D0G9</accession>
<evidence type="ECO:0000256" key="1">
    <source>
        <dbReference type="ARBA" id="ARBA00002791"/>
    </source>
</evidence>
<keyword evidence="6 11" id="KW-0812">Transmembrane</keyword>
<evidence type="ECO:0000313" key="12">
    <source>
        <dbReference type="EMBL" id="CAB3374974.1"/>
    </source>
</evidence>
<sequence>MSHTRLLFLSFVIVVAGSAQADLVNKNVETVVDISSQLAKISNKVTVENVGKTTLKSLIFGVPAHLKERTSFVTAKVGEHLLRVTETKLSGQDGGFWKVDLRSDLAAGRTLQLNIDLVLSRALVPHPGQITQKEKQLVLFEGNVYFYSPYLTEKQSLTVNLGTNSVESYARIQPVSQSDNKLNYGPYEKVPPFQEERLNIHYENNSPFLTITRLERLIEVSHWGNIAVEETVDIEHQGATLKGSFSRYEYQRESQSGISSVKSFRTALPASAVDVYYRDDIGNISTSHMRVLSDSVELELRPRFPLFGGWKTHYTLGYNVPSYEYLFNQGDVFVLKMRLMDHVFDDMYIEHLITKIILPEGCHSIELTAPYAVERLKDTLHHTYLDTKGRPVISVSKRQLVENHIDDFELRYNFAKVLMIQEPLLVITAFFALFVLVIIYVRLDFSISEEEEHSRVDREHKDK</sequence>
<keyword evidence="7 11" id="KW-0732">Signal</keyword>
<keyword evidence="8 11" id="KW-0256">Endoplasmic reticulum</keyword>
<comment type="similarity">
    <text evidence="4 11">Belongs to the OST1 family.</text>
</comment>
<dbReference type="AlphaFoldDB" id="A0A8S1D0G9"/>
<evidence type="ECO:0000256" key="3">
    <source>
        <dbReference type="ARBA" id="ARBA00004922"/>
    </source>
</evidence>
<evidence type="ECO:0000256" key="10">
    <source>
        <dbReference type="ARBA" id="ARBA00023136"/>
    </source>
</evidence>
<dbReference type="GO" id="GO:0018279">
    <property type="term" value="P:protein N-linked glycosylation via asparagine"/>
    <property type="evidence" value="ECO:0007669"/>
    <property type="project" value="TreeGrafter"/>
</dbReference>
<gene>
    <name evidence="12" type="ORF">CLODIP_2_CD02916</name>
</gene>
<evidence type="ECO:0000256" key="7">
    <source>
        <dbReference type="ARBA" id="ARBA00022729"/>
    </source>
</evidence>
<feature type="transmembrane region" description="Helical" evidence="11">
    <location>
        <begin position="424"/>
        <end position="443"/>
    </location>
</feature>
<comment type="pathway">
    <text evidence="3 11">Protein modification; protein glycosylation.</text>
</comment>
<comment type="function">
    <text evidence="1 11">Subunit of the oligosaccharyl transferase (OST) complex that catalyzes the initial transfer of a defined glycan (Glc(3)Man(9)GlcNAc(2) in eukaryotes) from the lipid carrier dolichol-pyrophosphate to an asparagine residue within an Asn-X-Ser/Thr consensus motif in nascent polypeptide chains, the first step in protein N-glycosylation. N-glycosylation occurs cotranslationally and the complex associates with the Sec61 complex at the channel-forming translocon complex that mediates protein translocation across the endoplasmic reticulum (ER). All subunits are required for a maximal enzyme activity.</text>
</comment>
<dbReference type="Pfam" id="PF04597">
    <property type="entry name" value="Ribophorin_I"/>
    <property type="match status" value="1"/>
</dbReference>
<dbReference type="OrthoDB" id="310030at2759"/>
<keyword evidence="9 11" id="KW-1133">Transmembrane helix</keyword>
<dbReference type="PANTHER" id="PTHR21049:SF0">
    <property type="entry name" value="DOLICHYL-DIPHOSPHOOLIGOSACCHARIDE--PROTEIN GLYCOSYLTRANSFERASE SUBUNIT 1"/>
    <property type="match status" value="1"/>
</dbReference>
<evidence type="ECO:0000256" key="9">
    <source>
        <dbReference type="ARBA" id="ARBA00022989"/>
    </source>
</evidence>
<dbReference type="EMBL" id="CADEPI010000106">
    <property type="protein sequence ID" value="CAB3374974.1"/>
    <property type="molecule type" value="Genomic_DNA"/>
</dbReference>
<feature type="chain" id="PRO_5035964908" description="Dolichyl-diphosphooligosaccharide--protein glycosyltransferase subunit 1" evidence="11">
    <location>
        <begin position="22"/>
        <end position="463"/>
    </location>
</feature>
<dbReference type="Proteomes" id="UP000494165">
    <property type="component" value="Unassembled WGS sequence"/>
</dbReference>
<evidence type="ECO:0000256" key="6">
    <source>
        <dbReference type="ARBA" id="ARBA00022692"/>
    </source>
</evidence>
<evidence type="ECO:0000256" key="11">
    <source>
        <dbReference type="RuleBase" id="RU361143"/>
    </source>
</evidence>